<accession>A0A085NB67</accession>
<dbReference type="EMBL" id="KL363229">
    <property type="protein sequence ID" value="KFD52251.1"/>
    <property type="molecule type" value="Genomic_DNA"/>
</dbReference>
<dbReference type="EMBL" id="KL367521">
    <property type="protein sequence ID" value="KFD66713.1"/>
    <property type="molecule type" value="Genomic_DNA"/>
</dbReference>
<gene>
    <name evidence="1" type="ORF">M513_06814</name>
    <name evidence="2" type="ORF">M514_06814</name>
</gene>
<organism evidence="2">
    <name type="scientific">Trichuris suis</name>
    <name type="common">pig whipworm</name>
    <dbReference type="NCBI Taxonomy" id="68888"/>
    <lineage>
        <taxon>Eukaryota</taxon>
        <taxon>Metazoa</taxon>
        <taxon>Ecdysozoa</taxon>
        <taxon>Nematoda</taxon>
        <taxon>Enoplea</taxon>
        <taxon>Dorylaimia</taxon>
        <taxon>Trichinellida</taxon>
        <taxon>Trichuridae</taxon>
        <taxon>Trichuris</taxon>
    </lineage>
</organism>
<sequence length="123" mass="13737">MCLPRLTLRIVHRQWPLTSVYNALQMEVDSASSNKDYSKLAAFVGIVPDQPVDQSTSAAGSLDQLTWKGGGNFFQRSDDLYSSFSRSVQPSLDHLQRRSSAANAFVHRLSPFDHAMTVPHCNR</sequence>
<protein>
    <submittedName>
        <fullName evidence="2">Uncharacterized protein</fullName>
    </submittedName>
</protein>
<reference evidence="2 3" key="1">
    <citation type="journal article" date="2014" name="Nat. Genet.">
        <title>Genome and transcriptome of the porcine whipworm Trichuris suis.</title>
        <authorList>
            <person name="Jex A.R."/>
            <person name="Nejsum P."/>
            <person name="Schwarz E.M."/>
            <person name="Hu L."/>
            <person name="Young N.D."/>
            <person name="Hall R.S."/>
            <person name="Korhonen P.K."/>
            <person name="Liao S."/>
            <person name="Thamsborg S."/>
            <person name="Xia J."/>
            <person name="Xu P."/>
            <person name="Wang S."/>
            <person name="Scheerlinck J.P."/>
            <person name="Hofmann A."/>
            <person name="Sternberg P.W."/>
            <person name="Wang J."/>
            <person name="Gasser R.B."/>
        </authorList>
    </citation>
    <scope>NUCLEOTIDE SEQUENCE [LARGE SCALE GENOMIC DNA]</scope>
    <source>
        <strain evidence="2">DCEP-RM93F</strain>
        <strain evidence="1">DCEP-RM93M</strain>
    </source>
</reference>
<proteinExistence type="predicted"/>
<dbReference type="AlphaFoldDB" id="A0A085NB67"/>
<name>A0A085NB67_9BILA</name>
<evidence type="ECO:0000313" key="2">
    <source>
        <dbReference type="EMBL" id="KFD66713.1"/>
    </source>
</evidence>
<keyword evidence="3" id="KW-1185">Reference proteome</keyword>
<evidence type="ECO:0000313" key="3">
    <source>
        <dbReference type="Proteomes" id="UP000030764"/>
    </source>
</evidence>
<evidence type="ECO:0000313" key="1">
    <source>
        <dbReference type="EMBL" id="KFD52251.1"/>
    </source>
</evidence>
<dbReference type="Proteomes" id="UP000030764">
    <property type="component" value="Unassembled WGS sequence"/>
</dbReference>
<dbReference type="Proteomes" id="UP000030758">
    <property type="component" value="Unassembled WGS sequence"/>
</dbReference>